<protein>
    <submittedName>
        <fullName evidence="2">Uncharacterized protein</fullName>
    </submittedName>
</protein>
<gene>
    <name evidence="2" type="ORF">A7K91_18635</name>
</gene>
<dbReference type="STRING" id="1844972.A7K91_18635"/>
<keyword evidence="1" id="KW-0472">Membrane</keyword>
<keyword evidence="1" id="KW-0812">Transmembrane</keyword>
<reference evidence="2 3" key="1">
    <citation type="submission" date="2016-05" db="EMBL/GenBank/DDBJ databases">
        <title>Paenibacillus oryzae. sp. nov., isolated from the rice root.</title>
        <authorList>
            <person name="Zhang J."/>
            <person name="Zhang X."/>
        </authorList>
    </citation>
    <scope>NUCLEOTIDE SEQUENCE [LARGE SCALE GENOMIC DNA]</scope>
    <source>
        <strain evidence="2 3">1DrF-4</strain>
    </source>
</reference>
<keyword evidence="3" id="KW-1185">Reference proteome</keyword>
<dbReference type="Proteomes" id="UP000092024">
    <property type="component" value="Unassembled WGS sequence"/>
</dbReference>
<keyword evidence="1" id="KW-1133">Transmembrane helix</keyword>
<accession>A0A1A5YQQ6</accession>
<dbReference type="AlphaFoldDB" id="A0A1A5YQQ6"/>
<evidence type="ECO:0000256" key="1">
    <source>
        <dbReference type="SAM" id="Phobius"/>
    </source>
</evidence>
<name>A0A1A5YQQ6_9BACL</name>
<dbReference type="EMBL" id="LYPA01000030">
    <property type="protein sequence ID" value="OBR67951.1"/>
    <property type="molecule type" value="Genomic_DNA"/>
</dbReference>
<evidence type="ECO:0000313" key="2">
    <source>
        <dbReference type="EMBL" id="OBR67951.1"/>
    </source>
</evidence>
<comment type="caution">
    <text evidence="2">The sequence shown here is derived from an EMBL/GenBank/DDBJ whole genome shotgun (WGS) entry which is preliminary data.</text>
</comment>
<organism evidence="2 3">
    <name type="scientific">Paenibacillus oryzae</name>
    <dbReference type="NCBI Taxonomy" id="1844972"/>
    <lineage>
        <taxon>Bacteria</taxon>
        <taxon>Bacillati</taxon>
        <taxon>Bacillota</taxon>
        <taxon>Bacilli</taxon>
        <taxon>Bacillales</taxon>
        <taxon>Paenibacillaceae</taxon>
        <taxon>Paenibacillus</taxon>
    </lineage>
</organism>
<proteinExistence type="predicted"/>
<sequence>MLIYIVVTGIAAAIGIKELPSLIRGGMKGEAATVVFFLIAGSVMSVIAAKLISVPSPLDMIIWIYTPFNHLLEMIFT</sequence>
<feature type="transmembrane region" description="Helical" evidence="1">
    <location>
        <begin position="31"/>
        <end position="52"/>
    </location>
</feature>
<evidence type="ECO:0000313" key="3">
    <source>
        <dbReference type="Proteomes" id="UP000092024"/>
    </source>
</evidence>